<organism evidence="1 2">
    <name type="scientific">Pseudovibrio japonicus</name>
    <dbReference type="NCBI Taxonomy" id="366534"/>
    <lineage>
        <taxon>Bacteria</taxon>
        <taxon>Pseudomonadati</taxon>
        <taxon>Pseudomonadota</taxon>
        <taxon>Alphaproteobacteria</taxon>
        <taxon>Hyphomicrobiales</taxon>
        <taxon>Stappiaceae</taxon>
        <taxon>Pseudovibrio</taxon>
    </lineage>
</organism>
<accession>A0ABQ3ETG7</accession>
<proteinExistence type="predicted"/>
<reference evidence="2" key="1">
    <citation type="journal article" date="2019" name="Int. J. Syst. Evol. Microbiol.">
        <title>The Global Catalogue of Microorganisms (GCM) 10K type strain sequencing project: providing services to taxonomists for standard genome sequencing and annotation.</title>
        <authorList>
            <consortium name="The Broad Institute Genomics Platform"/>
            <consortium name="The Broad Institute Genome Sequencing Center for Infectious Disease"/>
            <person name="Wu L."/>
            <person name="Ma J."/>
        </authorList>
    </citation>
    <scope>NUCLEOTIDE SEQUENCE [LARGE SCALE GENOMIC DNA]</scope>
    <source>
        <strain evidence="2">KCTC 12861</strain>
    </source>
</reference>
<dbReference type="EMBL" id="BMXE01000012">
    <property type="protein sequence ID" value="GHB49173.1"/>
    <property type="molecule type" value="Genomic_DNA"/>
</dbReference>
<name>A0ABQ3ETG7_9HYPH</name>
<gene>
    <name evidence="1" type="ORF">GCM10007094_42980</name>
</gene>
<dbReference type="Proteomes" id="UP000637980">
    <property type="component" value="Unassembled WGS sequence"/>
</dbReference>
<comment type="caution">
    <text evidence="1">The sequence shown here is derived from an EMBL/GenBank/DDBJ whole genome shotgun (WGS) entry which is preliminary data.</text>
</comment>
<evidence type="ECO:0000313" key="1">
    <source>
        <dbReference type="EMBL" id="GHB49173.1"/>
    </source>
</evidence>
<protein>
    <submittedName>
        <fullName evidence="1">Uncharacterized protein</fullName>
    </submittedName>
</protein>
<evidence type="ECO:0000313" key="2">
    <source>
        <dbReference type="Proteomes" id="UP000637980"/>
    </source>
</evidence>
<keyword evidence="2" id="KW-1185">Reference proteome</keyword>
<sequence length="75" mass="8302">MPELIGNAELRRLQGSDLQWAIGLGFQLDRHIGFSQVVTVVNSTAVYEQAAPEVNRCCFGQAEIPLFVTDKMHAL</sequence>